<keyword evidence="2" id="KW-1185">Reference proteome</keyword>
<name>A0A6I7DC88_9GAMM</name>
<dbReference type="CDD" id="cd00093">
    <property type="entry name" value="HTH_XRE"/>
    <property type="match status" value="1"/>
</dbReference>
<reference evidence="1 2" key="1">
    <citation type="submission" date="2019-09" db="EMBL/GenBank/DDBJ databases">
        <title>Emergence of a chromosome-mediated tetracycline resistance gene in Proteus strain.</title>
        <authorList>
            <person name="He D."/>
            <person name="Wang L."/>
        </authorList>
    </citation>
    <scope>NUCLEOTIDE SEQUENCE [LARGE SCALE GENOMIC DNA]</scope>
    <source>
        <strain evidence="1 2">T60</strain>
    </source>
</reference>
<dbReference type="AlphaFoldDB" id="A0A6I7DC88"/>
<evidence type="ECO:0000313" key="2">
    <source>
        <dbReference type="Proteomes" id="UP000464700"/>
    </source>
</evidence>
<dbReference type="EMBL" id="CP043925">
    <property type="protein sequence ID" value="QHN10377.1"/>
    <property type="molecule type" value="Genomic_DNA"/>
</dbReference>
<dbReference type="Gene3D" id="1.10.260.40">
    <property type="entry name" value="lambda repressor-like DNA-binding domains"/>
    <property type="match status" value="1"/>
</dbReference>
<dbReference type="GO" id="GO:0003677">
    <property type="term" value="F:DNA binding"/>
    <property type="evidence" value="ECO:0007669"/>
    <property type="project" value="InterPro"/>
</dbReference>
<accession>A0A6I7DC88</accession>
<evidence type="ECO:0000313" key="1">
    <source>
        <dbReference type="EMBL" id="QHN10377.1"/>
    </source>
</evidence>
<dbReference type="Pfam" id="PF15943">
    <property type="entry name" value="YdaS_toxin"/>
    <property type="match status" value="1"/>
</dbReference>
<dbReference type="RefSeq" id="WP_004244717.1">
    <property type="nucleotide sequence ID" value="NZ_CAXOLP010000024.1"/>
</dbReference>
<sequence>MELKKYIDSLEWGGAKELADQLGVSKSFLSQMASGVSAISPKRCVEIEIATNGAVTRRDLRPDDWYKIWPELETV</sequence>
<dbReference type="InterPro" id="IPR001387">
    <property type="entry name" value="Cro/C1-type_HTH"/>
</dbReference>
<dbReference type="Proteomes" id="UP000464700">
    <property type="component" value="Chromosome"/>
</dbReference>
<protein>
    <submittedName>
        <fullName evidence="1">Helix-turn-helix domain-containing protein</fullName>
    </submittedName>
</protein>
<organism evidence="1 2">
    <name type="scientific">Proteus columbae</name>
    <dbReference type="NCBI Taxonomy" id="1987580"/>
    <lineage>
        <taxon>Bacteria</taxon>
        <taxon>Pseudomonadati</taxon>
        <taxon>Pseudomonadota</taxon>
        <taxon>Gammaproteobacteria</taxon>
        <taxon>Enterobacterales</taxon>
        <taxon>Morganellaceae</taxon>
        <taxon>Proteus</taxon>
    </lineage>
</organism>
<dbReference type="SUPFAM" id="SSF47413">
    <property type="entry name" value="lambda repressor-like DNA-binding domains"/>
    <property type="match status" value="1"/>
</dbReference>
<dbReference type="InterPro" id="IPR010982">
    <property type="entry name" value="Lambda_DNA-bd_dom_sf"/>
</dbReference>
<proteinExistence type="predicted"/>
<dbReference type="InterPro" id="IPR031856">
    <property type="entry name" value="YdaS_toxin-like"/>
</dbReference>
<gene>
    <name evidence="1" type="ORF">F1325_07830</name>
</gene>
<dbReference type="KEGG" id="pcol:F1325_07830"/>